<evidence type="ECO:0000313" key="1">
    <source>
        <dbReference type="EMBL" id="DAE09689.1"/>
    </source>
</evidence>
<reference evidence="1" key="1">
    <citation type="journal article" date="2021" name="Proc. Natl. Acad. Sci. U.S.A.">
        <title>A Catalog of Tens of Thousands of Viruses from Human Metagenomes Reveals Hidden Associations with Chronic Diseases.</title>
        <authorList>
            <person name="Tisza M.J."/>
            <person name="Buck C.B."/>
        </authorList>
    </citation>
    <scope>NUCLEOTIDE SEQUENCE</scope>
    <source>
        <strain evidence="1">CtjhW4</strain>
    </source>
</reference>
<sequence length="56" mass="6610">MRVNQEINKIENVDNLISIKRKIKIRVGFKNYLTDYIDKYGEIIWFPCGVYVISSA</sequence>
<proteinExistence type="predicted"/>
<dbReference type="EMBL" id="BK015491">
    <property type="protein sequence ID" value="DAE09689.1"/>
    <property type="molecule type" value="Genomic_DNA"/>
</dbReference>
<organism evidence="1">
    <name type="scientific">Myoviridae sp. ctjhW4</name>
    <dbReference type="NCBI Taxonomy" id="2825162"/>
    <lineage>
        <taxon>Viruses</taxon>
        <taxon>Duplodnaviria</taxon>
        <taxon>Heunggongvirae</taxon>
        <taxon>Uroviricota</taxon>
        <taxon>Caudoviricetes</taxon>
    </lineage>
</organism>
<protein>
    <submittedName>
        <fullName evidence="1">Uncharacterized protein</fullName>
    </submittedName>
</protein>
<accession>A0A8S5PT77</accession>
<name>A0A8S5PT77_9CAUD</name>